<reference evidence="1 2" key="1">
    <citation type="submission" date="2014-04" db="EMBL/GenBank/DDBJ databases">
        <authorList>
            <consortium name="DOE Joint Genome Institute"/>
            <person name="Kuo A."/>
            <person name="Kohler A."/>
            <person name="Jargeat P."/>
            <person name="Nagy L.G."/>
            <person name="Floudas D."/>
            <person name="Copeland A."/>
            <person name="Barry K.W."/>
            <person name="Cichocki N."/>
            <person name="Veneault-Fourrey C."/>
            <person name="LaButti K."/>
            <person name="Lindquist E.A."/>
            <person name="Lipzen A."/>
            <person name="Lundell T."/>
            <person name="Morin E."/>
            <person name="Murat C."/>
            <person name="Sun H."/>
            <person name="Tunlid A."/>
            <person name="Henrissat B."/>
            <person name="Grigoriev I.V."/>
            <person name="Hibbett D.S."/>
            <person name="Martin F."/>
            <person name="Nordberg H.P."/>
            <person name="Cantor M.N."/>
            <person name="Hua S.X."/>
        </authorList>
    </citation>
    <scope>NUCLEOTIDE SEQUENCE [LARGE SCALE GENOMIC DNA]</scope>
    <source>
        <strain evidence="1 2">Ve08.2h10</strain>
    </source>
</reference>
<proteinExistence type="predicted"/>
<protein>
    <submittedName>
        <fullName evidence="1">Uncharacterized protein</fullName>
    </submittedName>
</protein>
<dbReference type="EMBL" id="KN824931">
    <property type="protein sequence ID" value="KIK97525.1"/>
    <property type="molecule type" value="Genomic_DNA"/>
</dbReference>
<keyword evidence="2" id="KW-1185">Reference proteome</keyword>
<dbReference type="Proteomes" id="UP000054538">
    <property type="component" value="Unassembled WGS sequence"/>
</dbReference>
<organism evidence="1 2">
    <name type="scientific">Paxillus rubicundulus Ve08.2h10</name>
    <dbReference type="NCBI Taxonomy" id="930991"/>
    <lineage>
        <taxon>Eukaryota</taxon>
        <taxon>Fungi</taxon>
        <taxon>Dikarya</taxon>
        <taxon>Basidiomycota</taxon>
        <taxon>Agaricomycotina</taxon>
        <taxon>Agaricomycetes</taxon>
        <taxon>Agaricomycetidae</taxon>
        <taxon>Boletales</taxon>
        <taxon>Paxilineae</taxon>
        <taxon>Paxillaceae</taxon>
        <taxon>Paxillus</taxon>
    </lineage>
</organism>
<dbReference type="HOGENOM" id="CLU_2334233_0_0_1"/>
<name>A0A0D0EBF4_9AGAM</name>
<dbReference type="InParanoid" id="A0A0D0EBF4"/>
<reference evidence="2" key="2">
    <citation type="submission" date="2015-01" db="EMBL/GenBank/DDBJ databases">
        <title>Evolutionary Origins and Diversification of the Mycorrhizal Mutualists.</title>
        <authorList>
            <consortium name="DOE Joint Genome Institute"/>
            <consortium name="Mycorrhizal Genomics Consortium"/>
            <person name="Kohler A."/>
            <person name="Kuo A."/>
            <person name="Nagy L.G."/>
            <person name="Floudas D."/>
            <person name="Copeland A."/>
            <person name="Barry K.W."/>
            <person name="Cichocki N."/>
            <person name="Veneault-Fourrey C."/>
            <person name="LaButti K."/>
            <person name="Lindquist E.A."/>
            <person name="Lipzen A."/>
            <person name="Lundell T."/>
            <person name="Morin E."/>
            <person name="Murat C."/>
            <person name="Riley R."/>
            <person name="Ohm R."/>
            <person name="Sun H."/>
            <person name="Tunlid A."/>
            <person name="Henrissat B."/>
            <person name="Grigoriev I.V."/>
            <person name="Hibbett D.S."/>
            <person name="Martin F."/>
        </authorList>
    </citation>
    <scope>NUCLEOTIDE SEQUENCE [LARGE SCALE GENOMIC DNA]</scope>
    <source>
        <strain evidence="2">Ve08.2h10</strain>
    </source>
</reference>
<dbReference type="AlphaFoldDB" id="A0A0D0EBF4"/>
<evidence type="ECO:0000313" key="1">
    <source>
        <dbReference type="EMBL" id="KIK97525.1"/>
    </source>
</evidence>
<dbReference type="OrthoDB" id="10362535at2759"/>
<sequence>MAPAALQAHLVHDVKRSAATLLSGGYLQVSLTWSAVVLDGPGGWLLPFTAGFFMSSCSEVKGESEDTAHTYSLGDGMATSLPHVMRCGSPWYFKLATA</sequence>
<accession>A0A0D0EBF4</accession>
<evidence type="ECO:0000313" key="2">
    <source>
        <dbReference type="Proteomes" id="UP000054538"/>
    </source>
</evidence>
<gene>
    <name evidence="1" type="ORF">PAXRUDRAFT_214320</name>
</gene>